<reference evidence="2 3" key="1">
    <citation type="submission" date="2019-07" db="EMBL/GenBank/DDBJ databases">
        <title>De Novo Assembly of kiwifruit Actinidia rufa.</title>
        <authorList>
            <person name="Sugita-Konishi S."/>
            <person name="Sato K."/>
            <person name="Mori E."/>
            <person name="Abe Y."/>
            <person name="Kisaki G."/>
            <person name="Hamano K."/>
            <person name="Suezawa K."/>
            <person name="Otani M."/>
            <person name="Fukuda T."/>
            <person name="Manabe T."/>
            <person name="Gomi K."/>
            <person name="Tabuchi M."/>
            <person name="Akimitsu K."/>
            <person name="Kataoka I."/>
        </authorList>
    </citation>
    <scope>NUCLEOTIDE SEQUENCE [LARGE SCALE GENOMIC DNA]</scope>
    <source>
        <strain evidence="3">cv. Fuchu</strain>
    </source>
</reference>
<proteinExistence type="predicted"/>
<sequence>MDKLRKSFKSISDQTHQNQSLDERYVLLQQPPPDPMAQRDVVVKINCQNNPREIELSLPSPSPSNPNDVVVGNRVWRDSSYDFSSEATAKVVREFDIAAASPPLSEITESPSYDQFTPRDAGVSFNEANVHRRSNASAAAAAPVGGGEEVLVCSSNSSFERKSTLMRQKSKSRLMDPPEPNHTSRVLKSGVLGKVSEVDEDDPFLEDDLPLEYKTMEFTTLSVLQLIQKEQEEEEKIIAEVEKNSECREECASRTEGECLCEERESDQEREAPENPQERKGLVRLKKENKPWLPTNT</sequence>
<feature type="region of interest" description="Disordered" evidence="1">
    <location>
        <begin position="258"/>
        <end position="297"/>
    </location>
</feature>
<evidence type="ECO:0000313" key="2">
    <source>
        <dbReference type="EMBL" id="GFZ10490.1"/>
    </source>
</evidence>
<name>A0A7J0GI49_9ERIC</name>
<gene>
    <name evidence="2" type="ORF">Acr_21g0010890</name>
</gene>
<keyword evidence="3" id="KW-1185">Reference proteome</keyword>
<dbReference type="OrthoDB" id="1790640at2759"/>
<dbReference type="EMBL" id="BJWL01000021">
    <property type="protein sequence ID" value="GFZ10490.1"/>
    <property type="molecule type" value="Genomic_DNA"/>
</dbReference>
<feature type="region of interest" description="Disordered" evidence="1">
    <location>
        <begin position="1"/>
        <end position="38"/>
    </location>
</feature>
<accession>A0A7J0GI49</accession>
<feature type="compositionally biased region" description="Basic and acidic residues" evidence="1">
    <location>
        <begin position="258"/>
        <end position="290"/>
    </location>
</feature>
<evidence type="ECO:0000313" key="3">
    <source>
        <dbReference type="Proteomes" id="UP000585474"/>
    </source>
</evidence>
<comment type="caution">
    <text evidence="2">The sequence shown here is derived from an EMBL/GenBank/DDBJ whole genome shotgun (WGS) entry which is preliminary data.</text>
</comment>
<protein>
    <submittedName>
        <fullName evidence="2">Uncharacterized protein</fullName>
    </submittedName>
</protein>
<evidence type="ECO:0000256" key="1">
    <source>
        <dbReference type="SAM" id="MobiDB-lite"/>
    </source>
</evidence>
<organism evidence="2 3">
    <name type="scientific">Actinidia rufa</name>
    <dbReference type="NCBI Taxonomy" id="165716"/>
    <lineage>
        <taxon>Eukaryota</taxon>
        <taxon>Viridiplantae</taxon>
        <taxon>Streptophyta</taxon>
        <taxon>Embryophyta</taxon>
        <taxon>Tracheophyta</taxon>
        <taxon>Spermatophyta</taxon>
        <taxon>Magnoliopsida</taxon>
        <taxon>eudicotyledons</taxon>
        <taxon>Gunneridae</taxon>
        <taxon>Pentapetalae</taxon>
        <taxon>asterids</taxon>
        <taxon>Ericales</taxon>
        <taxon>Actinidiaceae</taxon>
        <taxon>Actinidia</taxon>
    </lineage>
</organism>
<dbReference type="AlphaFoldDB" id="A0A7J0GI49"/>
<dbReference type="Proteomes" id="UP000585474">
    <property type="component" value="Unassembled WGS sequence"/>
</dbReference>
<feature type="compositionally biased region" description="Polar residues" evidence="1">
    <location>
        <begin position="9"/>
        <end position="20"/>
    </location>
</feature>